<sequence>MSDAHQSNQLTTTGSPILKTMSLFLHNVGHYRYWKSWIRCMLYLILQPQGSTAKERTKSTNQVVRKRMTPQLVNWSMESTQMGRGTSSLFRVDPIPNGE</sequence>
<dbReference type="EMBL" id="KN835133">
    <property type="protein sequence ID" value="KIK49385.1"/>
    <property type="molecule type" value="Genomic_DNA"/>
</dbReference>
<name>A0A0D0AGW6_9AGAM</name>
<proteinExistence type="predicted"/>
<reference evidence="1 2" key="1">
    <citation type="submission" date="2014-04" db="EMBL/GenBank/DDBJ databases">
        <authorList>
            <consortium name="DOE Joint Genome Institute"/>
            <person name="Kuo A."/>
            <person name="Ruytinx J."/>
            <person name="Rineau F."/>
            <person name="Colpaert J."/>
            <person name="Kohler A."/>
            <person name="Nagy L.G."/>
            <person name="Floudas D."/>
            <person name="Copeland A."/>
            <person name="Barry K.W."/>
            <person name="Cichocki N."/>
            <person name="Veneault-Fourrey C."/>
            <person name="LaButti K."/>
            <person name="Lindquist E.A."/>
            <person name="Lipzen A."/>
            <person name="Lundell T."/>
            <person name="Morin E."/>
            <person name="Murat C."/>
            <person name="Sun H."/>
            <person name="Tunlid A."/>
            <person name="Henrissat B."/>
            <person name="Grigoriev I.V."/>
            <person name="Hibbett D.S."/>
            <person name="Martin F."/>
            <person name="Nordberg H.P."/>
            <person name="Cantor M.N."/>
            <person name="Hua S.X."/>
        </authorList>
    </citation>
    <scope>NUCLEOTIDE SEQUENCE [LARGE SCALE GENOMIC DNA]</scope>
    <source>
        <strain evidence="1 2">UH-Slu-Lm8-n1</strain>
    </source>
</reference>
<dbReference type="HOGENOM" id="CLU_2321917_0_0_1"/>
<evidence type="ECO:0000313" key="1">
    <source>
        <dbReference type="EMBL" id="KIK49385.1"/>
    </source>
</evidence>
<reference evidence="2" key="2">
    <citation type="submission" date="2015-01" db="EMBL/GenBank/DDBJ databases">
        <title>Evolutionary Origins and Diversification of the Mycorrhizal Mutualists.</title>
        <authorList>
            <consortium name="DOE Joint Genome Institute"/>
            <consortium name="Mycorrhizal Genomics Consortium"/>
            <person name="Kohler A."/>
            <person name="Kuo A."/>
            <person name="Nagy L.G."/>
            <person name="Floudas D."/>
            <person name="Copeland A."/>
            <person name="Barry K.W."/>
            <person name="Cichocki N."/>
            <person name="Veneault-Fourrey C."/>
            <person name="LaButti K."/>
            <person name="Lindquist E.A."/>
            <person name="Lipzen A."/>
            <person name="Lundell T."/>
            <person name="Morin E."/>
            <person name="Murat C."/>
            <person name="Riley R."/>
            <person name="Ohm R."/>
            <person name="Sun H."/>
            <person name="Tunlid A."/>
            <person name="Henrissat B."/>
            <person name="Grigoriev I.V."/>
            <person name="Hibbett D.S."/>
            <person name="Martin F."/>
        </authorList>
    </citation>
    <scope>NUCLEOTIDE SEQUENCE [LARGE SCALE GENOMIC DNA]</scope>
    <source>
        <strain evidence="2">UH-Slu-Lm8-n1</strain>
    </source>
</reference>
<organism evidence="1 2">
    <name type="scientific">Suillus luteus UH-Slu-Lm8-n1</name>
    <dbReference type="NCBI Taxonomy" id="930992"/>
    <lineage>
        <taxon>Eukaryota</taxon>
        <taxon>Fungi</taxon>
        <taxon>Dikarya</taxon>
        <taxon>Basidiomycota</taxon>
        <taxon>Agaricomycotina</taxon>
        <taxon>Agaricomycetes</taxon>
        <taxon>Agaricomycetidae</taxon>
        <taxon>Boletales</taxon>
        <taxon>Suillineae</taxon>
        <taxon>Suillaceae</taxon>
        <taxon>Suillus</taxon>
    </lineage>
</organism>
<protein>
    <submittedName>
        <fullName evidence="1">Uncharacterized protein</fullName>
    </submittedName>
</protein>
<evidence type="ECO:0000313" key="2">
    <source>
        <dbReference type="Proteomes" id="UP000054485"/>
    </source>
</evidence>
<dbReference type="AlphaFoldDB" id="A0A0D0AGW6"/>
<accession>A0A0D0AGW6</accession>
<dbReference type="InParanoid" id="A0A0D0AGW6"/>
<keyword evidence="2" id="KW-1185">Reference proteome</keyword>
<dbReference type="Proteomes" id="UP000054485">
    <property type="component" value="Unassembled WGS sequence"/>
</dbReference>
<gene>
    <name evidence="1" type="ORF">CY34DRAFT_797333</name>
</gene>